<accession>A0ABV7V7P4</accession>
<feature type="signal peptide" evidence="1">
    <location>
        <begin position="1"/>
        <end position="21"/>
    </location>
</feature>
<evidence type="ECO:0000313" key="2">
    <source>
        <dbReference type="EMBL" id="MFC3672876.1"/>
    </source>
</evidence>
<reference evidence="3" key="1">
    <citation type="journal article" date="2019" name="Int. J. Syst. Evol. Microbiol.">
        <title>The Global Catalogue of Microorganisms (GCM) 10K type strain sequencing project: providing services to taxonomists for standard genome sequencing and annotation.</title>
        <authorList>
            <consortium name="The Broad Institute Genomics Platform"/>
            <consortium name="The Broad Institute Genome Sequencing Center for Infectious Disease"/>
            <person name="Wu L."/>
            <person name="Ma J."/>
        </authorList>
    </citation>
    <scope>NUCLEOTIDE SEQUENCE [LARGE SCALE GENOMIC DNA]</scope>
    <source>
        <strain evidence="3">KCTC 42224</strain>
    </source>
</reference>
<dbReference type="Pfam" id="PF20101">
    <property type="entry name" value="DUF6491"/>
    <property type="match status" value="1"/>
</dbReference>
<comment type="caution">
    <text evidence="2">The sequence shown here is derived from an EMBL/GenBank/DDBJ whole genome shotgun (WGS) entry which is preliminary data.</text>
</comment>
<keyword evidence="3" id="KW-1185">Reference proteome</keyword>
<evidence type="ECO:0000256" key="1">
    <source>
        <dbReference type="SAM" id="SignalP"/>
    </source>
</evidence>
<proteinExistence type="predicted"/>
<dbReference type="Proteomes" id="UP001595683">
    <property type="component" value="Unassembled WGS sequence"/>
</dbReference>
<evidence type="ECO:0000313" key="3">
    <source>
        <dbReference type="Proteomes" id="UP001595683"/>
    </source>
</evidence>
<dbReference type="InterPro" id="IPR045500">
    <property type="entry name" value="DUF6491"/>
</dbReference>
<dbReference type="RefSeq" id="WP_229815715.1">
    <property type="nucleotide sequence ID" value="NZ_BMZP01000035.1"/>
</dbReference>
<sequence length="126" mass="13163">MIRSNALAALALAFAPVLAHAAPAKQPAAAEASIPFLNHGGIRDWRAVGDSTLYVQDQQGQWYRASLMGPAFDLPFAEAIGFDGRGTDTFDRFASVVVRGQSYPVQSLVKVPGPPSAAAAKAKPAA</sequence>
<organism evidence="2 3">
    <name type="scientific">Novosphingobium pokkalii</name>
    <dbReference type="NCBI Taxonomy" id="1770194"/>
    <lineage>
        <taxon>Bacteria</taxon>
        <taxon>Pseudomonadati</taxon>
        <taxon>Pseudomonadota</taxon>
        <taxon>Alphaproteobacteria</taxon>
        <taxon>Sphingomonadales</taxon>
        <taxon>Sphingomonadaceae</taxon>
        <taxon>Novosphingobium</taxon>
    </lineage>
</organism>
<gene>
    <name evidence="2" type="ORF">ACFOOT_15765</name>
</gene>
<name>A0ABV7V7P4_9SPHN</name>
<keyword evidence="1" id="KW-0732">Signal</keyword>
<protein>
    <submittedName>
        <fullName evidence="2">DUF6491 family protein</fullName>
    </submittedName>
</protein>
<feature type="chain" id="PRO_5046949228" evidence="1">
    <location>
        <begin position="22"/>
        <end position="126"/>
    </location>
</feature>
<dbReference type="EMBL" id="JBHRYE010000026">
    <property type="protein sequence ID" value="MFC3672876.1"/>
    <property type="molecule type" value="Genomic_DNA"/>
</dbReference>